<feature type="domain" description="Thioredoxin" evidence="2">
    <location>
        <begin position="79"/>
        <end position="257"/>
    </location>
</feature>
<accession>A0A1F6N1G0</accession>
<dbReference type="EMBL" id="MFQH01000022">
    <property type="protein sequence ID" value="OGH77816.1"/>
    <property type="molecule type" value="Genomic_DNA"/>
</dbReference>
<evidence type="ECO:0000256" key="1">
    <source>
        <dbReference type="SAM" id="MobiDB-lite"/>
    </source>
</evidence>
<dbReference type="PROSITE" id="PS51352">
    <property type="entry name" value="THIOREDOXIN_2"/>
    <property type="match status" value="1"/>
</dbReference>
<evidence type="ECO:0000313" key="4">
    <source>
        <dbReference type="Proteomes" id="UP000177040"/>
    </source>
</evidence>
<comment type="caution">
    <text evidence="3">The sequence shown here is derived from an EMBL/GenBank/DDBJ whole genome shotgun (WGS) entry which is preliminary data.</text>
</comment>
<name>A0A1F6N1G0_9BACT</name>
<dbReference type="Proteomes" id="UP000177040">
    <property type="component" value="Unassembled WGS sequence"/>
</dbReference>
<sequence length="315" mass="35695">MFGERFVNIGQDQEWTHEKPEPEPKSAGTRREFLKGLAATFTALTVGCNKETTPPPTIQKKPVPEEGTNAREKPVPIHTETTKPEPVATKQNETEEIYQSPNVRRLELNEEESDQKENEKLKEYLNSMISASRNNFVIIDFSADWCGACNYIKPFFEKGADRIAAMDIPVIFSNIHLVDGATVDDGRFKVMLNFLKDVYADRKLIGYYQEVNSFGLPLIIYLHKGKLVKLQNAVGEFKTGAELTQPDFDAFIDRCLDGDCGSYFDEGQKNKPPSDKSPNMFRPVGDTYRREHGVNALHDKGAKWKGVKRKKTPLF</sequence>
<dbReference type="InterPro" id="IPR036249">
    <property type="entry name" value="Thioredoxin-like_sf"/>
</dbReference>
<protein>
    <recommendedName>
        <fullName evidence="2">Thioredoxin domain-containing protein</fullName>
    </recommendedName>
</protein>
<dbReference type="SUPFAM" id="SSF52833">
    <property type="entry name" value="Thioredoxin-like"/>
    <property type="match status" value="1"/>
</dbReference>
<dbReference type="PROSITE" id="PS00194">
    <property type="entry name" value="THIOREDOXIN_1"/>
    <property type="match status" value="1"/>
</dbReference>
<reference evidence="3 4" key="1">
    <citation type="journal article" date="2016" name="Nat. Commun.">
        <title>Thousands of microbial genomes shed light on interconnected biogeochemical processes in an aquifer system.</title>
        <authorList>
            <person name="Anantharaman K."/>
            <person name="Brown C.T."/>
            <person name="Hug L.A."/>
            <person name="Sharon I."/>
            <person name="Castelle C.J."/>
            <person name="Probst A.J."/>
            <person name="Thomas B.C."/>
            <person name="Singh A."/>
            <person name="Wilkins M.J."/>
            <person name="Karaoz U."/>
            <person name="Brodie E.L."/>
            <person name="Williams K.H."/>
            <person name="Hubbard S.S."/>
            <person name="Banfield J.F."/>
        </authorList>
    </citation>
    <scope>NUCLEOTIDE SEQUENCE [LARGE SCALE GENOMIC DNA]</scope>
</reference>
<dbReference type="InterPro" id="IPR017937">
    <property type="entry name" value="Thioredoxin_CS"/>
</dbReference>
<feature type="region of interest" description="Disordered" evidence="1">
    <location>
        <begin position="266"/>
        <end position="285"/>
    </location>
</feature>
<evidence type="ECO:0000259" key="2">
    <source>
        <dbReference type="PROSITE" id="PS51352"/>
    </source>
</evidence>
<feature type="region of interest" description="Disordered" evidence="1">
    <location>
        <begin position="46"/>
        <end position="100"/>
    </location>
</feature>
<dbReference type="AlphaFoldDB" id="A0A1F6N1G0"/>
<dbReference type="InterPro" id="IPR013766">
    <property type="entry name" value="Thioredoxin_domain"/>
</dbReference>
<dbReference type="Pfam" id="PF00085">
    <property type="entry name" value="Thioredoxin"/>
    <property type="match status" value="1"/>
</dbReference>
<feature type="compositionally biased region" description="Basic and acidic residues" evidence="1">
    <location>
        <begin position="14"/>
        <end position="29"/>
    </location>
</feature>
<feature type="region of interest" description="Disordered" evidence="1">
    <location>
        <begin position="1"/>
        <end position="29"/>
    </location>
</feature>
<gene>
    <name evidence="3" type="ORF">A2983_00260</name>
</gene>
<dbReference type="CDD" id="cd02947">
    <property type="entry name" value="TRX_family"/>
    <property type="match status" value="1"/>
</dbReference>
<proteinExistence type="predicted"/>
<organism evidence="3 4">
    <name type="scientific">Candidatus Magasanikbacteria bacterium RIFCSPLOWO2_01_FULL_40_15</name>
    <dbReference type="NCBI Taxonomy" id="1798686"/>
    <lineage>
        <taxon>Bacteria</taxon>
        <taxon>Candidatus Magasanikiibacteriota</taxon>
    </lineage>
</organism>
<evidence type="ECO:0000313" key="3">
    <source>
        <dbReference type="EMBL" id="OGH77816.1"/>
    </source>
</evidence>
<dbReference type="Gene3D" id="3.40.30.10">
    <property type="entry name" value="Glutaredoxin"/>
    <property type="match status" value="1"/>
</dbReference>
<feature type="compositionally biased region" description="Basic and acidic residues" evidence="1">
    <location>
        <begin position="62"/>
        <end position="83"/>
    </location>
</feature>